<name>V8NDR6_OPHHA</name>
<dbReference type="Proteomes" id="UP000018936">
    <property type="component" value="Unassembled WGS sequence"/>
</dbReference>
<gene>
    <name evidence="2" type="primary">Crocc</name>
    <name evidence="2" type="ORF">L345_14170</name>
</gene>
<proteinExistence type="predicted"/>
<keyword evidence="3" id="KW-1185">Reference proteome</keyword>
<evidence type="ECO:0000256" key="1">
    <source>
        <dbReference type="SAM" id="Coils"/>
    </source>
</evidence>
<comment type="caution">
    <text evidence="2">The sequence shown here is derived from an EMBL/GenBank/DDBJ whole genome shotgun (WGS) entry which is preliminary data.</text>
</comment>
<accession>V8NDR6</accession>
<evidence type="ECO:0000313" key="3">
    <source>
        <dbReference type="Proteomes" id="UP000018936"/>
    </source>
</evidence>
<reference evidence="2 3" key="1">
    <citation type="journal article" date="2013" name="Proc. Natl. Acad. Sci. U.S.A.">
        <title>The king cobra genome reveals dynamic gene evolution and adaptation in the snake venom system.</title>
        <authorList>
            <person name="Vonk F.J."/>
            <person name="Casewell N.R."/>
            <person name="Henkel C.V."/>
            <person name="Heimberg A.M."/>
            <person name="Jansen H.J."/>
            <person name="McCleary R.J."/>
            <person name="Kerkkamp H.M."/>
            <person name="Vos R.A."/>
            <person name="Guerreiro I."/>
            <person name="Calvete J.J."/>
            <person name="Wuster W."/>
            <person name="Woods A.E."/>
            <person name="Logan J.M."/>
            <person name="Harrison R.A."/>
            <person name="Castoe T.A."/>
            <person name="de Koning A.P."/>
            <person name="Pollock D.D."/>
            <person name="Yandell M."/>
            <person name="Calderon D."/>
            <person name="Renjifo C."/>
            <person name="Currier R.B."/>
            <person name="Salgado D."/>
            <person name="Pla D."/>
            <person name="Sanz L."/>
            <person name="Hyder A.S."/>
            <person name="Ribeiro J.M."/>
            <person name="Arntzen J.W."/>
            <person name="van den Thillart G.E."/>
            <person name="Boetzer M."/>
            <person name="Pirovano W."/>
            <person name="Dirks R.P."/>
            <person name="Spaink H.P."/>
            <person name="Duboule D."/>
            <person name="McGlinn E."/>
            <person name="Kini R.M."/>
            <person name="Richardson M.K."/>
        </authorList>
    </citation>
    <scope>NUCLEOTIDE SEQUENCE</scope>
    <source>
        <tissue evidence="2">Blood</tissue>
    </source>
</reference>
<protein>
    <submittedName>
        <fullName evidence="2">Rootletin</fullName>
    </submittedName>
</protein>
<dbReference type="AlphaFoldDB" id="V8NDR6"/>
<sequence length="156" mass="17204">LEDALRLETGEQESLENRSLAKQNIELRRRLEEDQASYKRKLQAYQEGQQRQAQLVQKLQAKGETSGMGGYLSCDAFAAGASCPVRRTPCDLQGCVQTVEAVLHLSVKIIFFPSPDSTLSPDYLHWPTFCALGLVNLVAQQHQVLTTDASPSEAAV</sequence>
<dbReference type="OrthoDB" id="3549872at2759"/>
<keyword evidence="1" id="KW-0175">Coiled coil</keyword>
<feature type="coiled-coil region" evidence="1">
    <location>
        <begin position="17"/>
        <end position="48"/>
    </location>
</feature>
<evidence type="ECO:0000313" key="2">
    <source>
        <dbReference type="EMBL" id="ETE60096.1"/>
    </source>
</evidence>
<organism evidence="2 3">
    <name type="scientific">Ophiophagus hannah</name>
    <name type="common">King cobra</name>
    <name type="synonym">Naja hannah</name>
    <dbReference type="NCBI Taxonomy" id="8665"/>
    <lineage>
        <taxon>Eukaryota</taxon>
        <taxon>Metazoa</taxon>
        <taxon>Chordata</taxon>
        <taxon>Craniata</taxon>
        <taxon>Vertebrata</taxon>
        <taxon>Euteleostomi</taxon>
        <taxon>Lepidosauria</taxon>
        <taxon>Squamata</taxon>
        <taxon>Bifurcata</taxon>
        <taxon>Unidentata</taxon>
        <taxon>Episquamata</taxon>
        <taxon>Toxicofera</taxon>
        <taxon>Serpentes</taxon>
        <taxon>Colubroidea</taxon>
        <taxon>Elapidae</taxon>
        <taxon>Elapinae</taxon>
        <taxon>Ophiophagus</taxon>
    </lineage>
</organism>
<dbReference type="EMBL" id="AZIM01004967">
    <property type="protein sequence ID" value="ETE60096.1"/>
    <property type="molecule type" value="Genomic_DNA"/>
</dbReference>
<feature type="non-terminal residue" evidence="2">
    <location>
        <position position="1"/>
    </location>
</feature>